<protein>
    <submittedName>
        <fullName evidence="7">Helix-turn-helix domain-containing protein</fullName>
    </submittedName>
</protein>
<dbReference type="PANTHER" id="PTHR30136:SF34">
    <property type="entry name" value="TRANSCRIPTIONAL REGULATOR"/>
    <property type="match status" value="1"/>
</dbReference>
<sequence length="273" mass="29810">MSDGVAENEESQADKAPPSDFVGSVAHGLAVLRSFDHDHFQMTLSEVSARTGMTRAGARRYLLTLAHLGYVEQSGRLFRLTPKVLELGYAFMSTMPLADIAQPYLDRLTARTGEVSAIAVLDGREVVHLAVATPAQRQLLPKVTIGRRFNALYNSTGRVLTACRDDKPLEQQLGGAKLTKLTNWSIDNKAALLDELRRVREQGYAIVDQESEEGLRSLAVPIRNKQGRPVAAINIITNIATVSSEELTNRLLPVLHEAADELSRAIGSQSIAL</sequence>
<dbReference type="InterPro" id="IPR014757">
    <property type="entry name" value="Tscrpt_reg_IclR_C"/>
</dbReference>
<feature type="compositionally biased region" description="Acidic residues" evidence="4">
    <location>
        <begin position="1"/>
        <end position="11"/>
    </location>
</feature>
<feature type="domain" description="HTH iclR-type" evidence="5">
    <location>
        <begin position="22"/>
        <end position="82"/>
    </location>
</feature>
<evidence type="ECO:0000313" key="8">
    <source>
        <dbReference type="Proteomes" id="UP000653472"/>
    </source>
</evidence>
<comment type="caution">
    <text evidence="7">The sequence shown here is derived from an EMBL/GenBank/DDBJ whole genome shotgun (WGS) entry which is preliminary data.</text>
</comment>
<dbReference type="InterPro" id="IPR029016">
    <property type="entry name" value="GAF-like_dom_sf"/>
</dbReference>
<keyword evidence="1" id="KW-0805">Transcription regulation</keyword>
<gene>
    <name evidence="7" type="ORF">G7Y82_14760</name>
</gene>
<reference evidence="7" key="1">
    <citation type="submission" date="2020-03" db="EMBL/GenBank/DDBJ databases">
        <title>Solimonas marina sp. nov., isolated from deep seawater of the Pacific Ocean.</title>
        <authorList>
            <person name="Liu X."/>
            <person name="Lai Q."/>
            <person name="Sun F."/>
            <person name="Gai Y."/>
            <person name="Li G."/>
            <person name="Shao Z."/>
        </authorList>
    </citation>
    <scope>NUCLEOTIDE SEQUENCE</scope>
    <source>
        <strain evidence="7">C16B3</strain>
    </source>
</reference>
<feature type="domain" description="IclR-ED" evidence="6">
    <location>
        <begin position="83"/>
        <end position="268"/>
    </location>
</feature>
<dbReference type="EMBL" id="JAAVXB010000008">
    <property type="protein sequence ID" value="NKF23578.1"/>
    <property type="molecule type" value="Genomic_DNA"/>
</dbReference>
<dbReference type="GO" id="GO:0045892">
    <property type="term" value="P:negative regulation of DNA-templated transcription"/>
    <property type="evidence" value="ECO:0007669"/>
    <property type="project" value="TreeGrafter"/>
</dbReference>
<dbReference type="PROSITE" id="PS51077">
    <property type="entry name" value="HTH_ICLR"/>
    <property type="match status" value="1"/>
</dbReference>
<dbReference type="InterPro" id="IPR005471">
    <property type="entry name" value="Tscrpt_reg_IclR_N"/>
</dbReference>
<dbReference type="Pfam" id="PF09339">
    <property type="entry name" value="HTH_IclR"/>
    <property type="match status" value="1"/>
</dbReference>
<dbReference type="GO" id="GO:0003677">
    <property type="term" value="F:DNA binding"/>
    <property type="evidence" value="ECO:0007669"/>
    <property type="project" value="UniProtKB-KW"/>
</dbReference>
<evidence type="ECO:0000313" key="7">
    <source>
        <dbReference type="EMBL" id="NKF23578.1"/>
    </source>
</evidence>
<dbReference type="PANTHER" id="PTHR30136">
    <property type="entry name" value="HELIX-TURN-HELIX TRANSCRIPTIONAL REGULATOR, ICLR FAMILY"/>
    <property type="match status" value="1"/>
</dbReference>
<dbReference type="FunFam" id="1.10.10.10:FF:000056">
    <property type="entry name" value="IclR family transcriptional regulator"/>
    <property type="match status" value="1"/>
</dbReference>
<evidence type="ECO:0000259" key="5">
    <source>
        <dbReference type="PROSITE" id="PS51077"/>
    </source>
</evidence>
<feature type="region of interest" description="Disordered" evidence="4">
    <location>
        <begin position="1"/>
        <end position="21"/>
    </location>
</feature>
<dbReference type="PROSITE" id="PS51078">
    <property type="entry name" value="ICLR_ED"/>
    <property type="match status" value="1"/>
</dbReference>
<dbReference type="Pfam" id="PF01614">
    <property type="entry name" value="IclR_C"/>
    <property type="match status" value="1"/>
</dbReference>
<dbReference type="Proteomes" id="UP000653472">
    <property type="component" value="Unassembled WGS sequence"/>
</dbReference>
<dbReference type="AlphaFoldDB" id="A0A969WBM8"/>
<accession>A0A969WBM8</accession>
<evidence type="ECO:0000256" key="2">
    <source>
        <dbReference type="ARBA" id="ARBA00023125"/>
    </source>
</evidence>
<keyword evidence="3" id="KW-0804">Transcription</keyword>
<dbReference type="GO" id="GO:0003700">
    <property type="term" value="F:DNA-binding transcription factor activity"/>
    <property type="evidence" value="ECO:0007669"/>
    <property type="project" value="TreeGrafter"/>
</dbReference>
<evidence type="ECO:0000256" key="3">
    <source>
        <dbReference type="ARBA" id="ARBA00023163"/>
    </source>
</evidence>
<organism evidence="7 8">
    <name type="scientific">Solimonas marina</name>
    <dbReference type="NCBI Taxonomy" id="2714601"/>
    <lineage>
        <taxon>Bacteria</taxon>
        <taxon>Pseudomonadati</taxon>
        <taxon>Pseudomonadota</taxon>
        <taxon>Gammaproteobacteria</taxon>
        <taxon>Nevskiales</taxon>
        <taxon>Nevskiaceae</taxon>
        <taxon>Solimonas</taxon>
    </lineage>
</organism>
<name>A0A969WBM8_9GAMM</name>
<dbReference type="InterPro" id="IPR050707">
    <property type="entry name" value="HTH_MetabolicPath_Reg"/>
</dbReference>
<evidence type="ECO:0000259" key="6">
    <source>
        <dbReference type="PROSITE" id="PS51078"/>
    </source>
</evidence>
<keyword evidence="2" id="KW-0238">DNA-binding</keyword>
<dbReference type="RefSeq" id="WP_168148893.1">
    <property type="nucleotide sequence ID" value="NZ_JAAVXB010000008.1"/>
</dbReference>
<dbReference type="InterPro" id="IPR036388">
    <property type="entry name" value="WH-like_DNA-bd_sf"/>
</dbReference>
<dbReference type="SMART" id="SM00346">
    <property type="entry name" value="HTH_ICLR"/>
    <property type="match status" value="1"/>
</dbReference>
<dbReference type="InterPro" id="IPR036390">
    <property type="entry name" value="WH_DNA-bd_sf"/>
</dbReference>
<evidence type="ECO:0000256" key="4">
    <source>
        <dbReference type="SAM" id="MobiDB-lite"/>
    </source>
</evidence>
<keyword evidence="8" id="KW-1185">Reference proteome</keyword>
<dbReference type="SUPFAM" id="SSF55781">
    <property type="entry name" value="GAF domain-like"/>
    <property type="match status" value="1"/>
</dbReference>
<dbReference type="Gene3D" id="1.10.10.10">
    <property type="entry name" value="Winged helix-like DNA-binding domain superfamily/Winged helix DNA-binding domain"/>
    <property type="match status" value="1"/>
</dbReference>
<proteinExistence type="predicted"/>
<dbReference type="SUPFAM" id="SSF46785">
    <property type="entry name" value="Winged helix' DNA-binding domain"/>
    <property type="match status" value="1"/>
</dbReference>
<dbReference type="Gene3D" id="3.30.450.40">
    <property type="match status" value="1"/>
</dbReference>
<evidence type="ECO:0000256" key="1">
    <source>
        <dbReference type="ARBA" id="ARBA00023015"/>
    </source>
</evidence>